<evidence type="ECO:0000256" key="4">
    <source>
        <dbReference type="SAM" id="MobiDB-lite"/>
    </source>
</evidence>
<dbReference type="PANTHER" id="PTHR44533">
    <property type="entry name" value="DEAD/H RNA HELICASE, PUTATIVE-RELATED"/>
    <property type="match status" value="1"/>
</dbReference>
<dbReference type="VEuPathDB" id="FungiDB:H257_04974"/>
<name>A0A397DJ36_APHAT</name>
<feature type="region of interest" description="Disordered" evidence="4">
    <location>
        <begin position="319"/>
        <end position="349"/>
    </location>
</feature>
<feature type="repeat" description="ANK" evidence="3">
    <location>
        <begin position="813"/>
        <end position="845"/>
    </location>
</feature>
<feature type="compositionally biased region" description="Basic and acidic residues" evidence="4">
    <location>
        <begin position="326"/>
        <end position="336"/>
    </location>
</feature>
<dbReference type="GO" id="GO:0005737">
    <property type="term" value="C:cytoplasm"/>
    <property type="evidence" value="ECO:0007669"/>
    <property type="project" value="TreeGrafter"/>
</dbReference>
<comment type="caution">
    <text evidence="6">The sequence shown here is derived from an EMBL/GenBank/DDBJ whole genome shotgun (WGS) entry which is preliminary data.</text>
</comment>
<dbReference type="PANTHER" id="PTHR44533:SF4">
    <property type="entry name" value="DEAD_H RNA HELICASE, PUTATIVE-RELATED"/>
    <property type="match status" value="1"/>
</dbReference>
<dbReference type="GO" id="GO:0004386">
    <property type="term" value="F:helicase activity"/>
    <property type="evidence" value="ECO:0007669"/>
    <property type="project" value="UniProtKB-KW"/>
</dbReference>
<proteinExistence type="predicted"/>
<evidence type="ECO:0000313" key="7">
    <source>
        <dbReference type="Proteomes" id="UP000265716"/>
    </source>
</evidence>
<dbReference type="VEuPathDB" id="FungiDB:H257_17944"/>
<dbReference type="Pfam" id="PF00023">
    <property type="entry name" value="Ank"/>
    <property type="match status" value="1"/>
</dbReference>
<dbReference type="InterPro" id="IPR052431">
    <property type="entry name" value="SKI2_subfamily_helicases"/>
</dbReference>
<keyword evidence="3" id="KW-0040">ANK repeat</keyword>
<evidence type="ECO:0000259" key="5">
    <source>
        <dbReference type="PROSITE" id="PS51192"/>
    </source>
</evidence>
<keyword evidence="2" id="KW-0067">ATP-binding</keyword>
<dbReference type="Gene3D" id="3.40.50.300">
    <property type="entry name" value="P-loop containing nucleotide triphosphate hydrolases"/>
    <property type="match status" value="2"/>
</dbReference>
<feature type="compositionally biased region" description="Low complexity" evidence="4">
    <location>
        <begin position="149"/>
        <end position="164"/>
    </location>
</feature>
<dbReference type="PROSITE" id="PS51192">
    <property type="entry name" value="HELICASE_ATP_BIND_1"/>
    <property type="match status" value="1"/>
</dbReference>
<protein>
    <recommendedName>
        <fullName evidence="5">Helicase ATP-binding domain-containing protein</fullName>
    </recommendedName>
</protein>
<dbReference type="PROSITE" id="PS50088">
    <property type="entry name" value="ANK_REPEAT"/>
    <property type="match status" value="1"/>
</dbReference>
<organism evidence="6 7">
    <name type="scientific">Aphanomyces astaci</name>
    <name type="common">Crayfish plague agent</name>
    <dbReference type="NCBI Taxonomy" id="112090"/>
    <lineage>
        <taxon>Eukaryota</taxon>
        <taxon>Sar</taxon>
        <taxon>Stramenopiles</taxon>
        <taxon>Oomycota</taxon>
        <taxon>Saprolegniomycetes</taxon>
        <taxon>Saprolegniales</taxon>
        <taxon>Verrucalvaceae</taxon>
        <taxon>Aphanomyces</taxon>
    </lineage>
</organism>
<dbReference type="SUPFAM" id="SSF52540">
    <property type="entry name" value="P-loop containing nucleoside triphosphate hydrolases"/>
    <property type="match status" value="1"/>
</dbReference>
<keyword evidence="2" id="KW-0347">Helicase</keyword>
<gene>
    <name evidence="6" type="ORF">DYB38_002087</name>
</gene>
<dbReference type="Proteomes" id="UP000265716">
    <property type="component" value="Unassembled WGS sequence"/>
</dbReference>
<keyword evidence="1" id="KW-0378">Hydrolase</keyword>
<evidence type="ECO:0000256" key="3">
    <source>
        <dbReference type="PROSITE-ProRule" id="PRU00023"/>
    </source>
</evidence>
<feature type="region of interest" description="Disordered" evidence="4">
    <location>
        <begin position="912"/>
        <end position="975"/>
    </location>
</feature>
<reference evidence="6 7" key="1">
    <citation type="submission" date="2018-08" db="EMBL/GenBank/DDBJ databases">
        <title>Aphanomyces genome sequencing and annotation.</title>
        <authorList>
            <person name="Minardi D."/>
            <person name="Oidtmann B."/>
            <person name="Van Der Giezen M."/>
            <person name="Studholme D.J."/>
        </authorList>
    </citation>
    <scope>NUCLEOTIDE SEQUENCE [LARGE SCALE GENOMIC DNA]</scope>
    <source>
        <strain evidence="6 7">SA</strain>
    </source>
</reference>
<accession>A0A397DJ36</accession>
<dbReference type="Gene3D" id="1.25.40.20">
    <property type="entry name" value="Ankyrin repeat-containing domain"/>
    <property type="match status" value="1"/>
</dbReference>
<dbReference type="SUPFAM" id="SSF48403">
    <property type="entry name" value="Ankyrin repeat"/>
    <property type="match status" value="1"/>
</dbReference>
<feature type="region of interest" description="Disordered" evidence="4">
    <location>
        <begin position="147"/>
        <end position="194"/>
    </location>
</feature>
<feature type="domain" description="Helicase ATP-binding" evidence="5">
    <location>
        <begin position="1"/>
        <end position="58"/>
    </location>
</feature>
<dbReference type="GO" id="GO:0016787">
    <property type="term" value="F:hydrolase activity"/>
    <property type="evidence" value="ECO:0007669"/>
    <property type="project" value="UniProtKB-KW"/>
</dbReference>
<dbReference type="InterPro" id="IPR036770">
    <property type="entry name" value="Ankyrin_rpt-contain_sf"/>
</dbReference>
<evidence type="ECO:0000256" key="2">
    <source>
        <dbReference type="ARBA" id="ARBA00022806"/>
    </source>
</evidence>
<feature type="non-terminal residue" evidence="6">
    <location>
        <position position="1"/>
    </location>
</feature>
<dbReference type="InterPro" id="IPR002110">
    <property type="entry name" value="Ankyrin_rpt"/>
</dbReference>
<feature type="compositionally biased region" description="Basic residues" evidence="4">
    <location>
        <begin position="922"/>
        <end position="940"/>
    </location>
</feature>
<keyword evidence="2" id="KW-0547">Nucleotide-binding</keyword>
<dbReference type="AlphaFoldDB" id="A0A397DJ36"/>
<feature type="compositionally biased region" description="Basic and acidic residues" evidence="4">
    <location>
        <begin position="165"/>
        <end position="177"/>
    </location>
</feature>
<evidence type="ECO:0000313" key="6">
    <source>
        <dbReference type="EMBL" id="RHY63550.1"/>
    </source>
</evidence>
<sequence length="1190" mass="131935">YDFQYCVFDEVHDLNGVEGDALERIVKSMSCPFLALSATIGNATKVVEWWREFHPNPIHLLEYRGRFINLQRLVFQKTKVVPLHPCAAVTLEYLVDQGFAAGDLAFTPRDTYALWNAMWKVYPHELIQDIAPETYFESLVQSSSGHPVSATGASASSAPPAAAADAKKSKKKDDKKSTSKKSTKKAKGDDDDDDDLDFLNPMCHRITLLESKQYEEVVKARLQALAATYPAETQTLLKELGLSTLESTELDVTALILDLVAKQLIPAICFQLDSVRCRQLFDELLAGIEAAQDAKYPGYRLKLEEDHAEWEKQQEVAKKAKAKSKSLQEDQEREAQEFQESNAPDIHAPHPEFVLTPPGFRLSAAEFREIKWQLRRELSESSDDGHPLVRSLRRGIAIYNENLPAAYLRIVQALAQVGRLAVVFSDEALAYGVNMPFRTCCFCEDAPTLSSLMVQQMAGRAGRRGLDRQGNIVFSGIEWGRMQELMRGLLPNVDGNTHNLYPTLCLQSFLSPHVTPELVTRMASHSLPHFMRGQVVSDYLDQSRQFMMAVGLLSPSGQLNVDTSIARLIWECRKDVAESIGIFHLLELMLTEFGRVPGDNIGHQLALFNMLLRVVGREPYHAEYAHGSALSVVSGQEAVWDKVTVILQALHVKVAALGCPDLVLPVALDAPLDGYVWSTLVENVIPTGLKTAQLNAIKKRLWHVGDKLRLMHNLLMYSGRYGVLEEIVRKCFRRIKWILIDSEDDEVDVPLHMLEDLGIEFEFEMDTESMSRAYFECAAEGNVETLRFLLSSDVHGELLNSVDVDGFSALMIAADTPLVWACIEGRDAAVAVLLRHGADPRVTNHYGATTLMCATMIGEDTDDATDMARKVIEAEQTGCDGSDACVAFLKVHWAKLEDEVNKRMRTMLELEDDSSVATPGKAAKKKKKHKKNNHAAKKKLPPPSTTKMSTAPSSPKADEDESSDDGASSNMPSAPISSLTWQAHIQPVSSSATPSRNGWWSDRHYRKGAAVPLRPANLLGWLQHLDTNVRDALAMLACGTCGDWVHDNLQLACCDPSTLQHNVVAQQQAACVGLVQGDGSTATTTKSLAALEDDMHAAVPLARHVALSPVGLVPGQTEYLASCSMAQLDVLEEMHYTALRQLQEARVTSVRAHERMRYDQELKQQLYLHQSLVTPVSTVFASHDDDRLVG</sequence>
<dbReference type="InterPro" id="IPR027417">
    <property type="entry name" value="P-loop_NTPase"/>
</dbReference>
<dbReference type="InterPro" id="IPR014001">
    <property type="entry name" value="Helicase_ATP-bd"/>
</dbReference>
<evidence type="ECO:0000256" key="1">
    <source>
        <dbReference type="ARBA" id="ARBA00022801"/>
    </source>
</evidence>
<dbReference type="EMBL" id="QUTC01004597">
    <property type="protein sequence ID" value="RHY63550.1"/>
    <property type="molecule type" value="Genomic_DNA"/>
</dbReference>